<gene>
    <name evidence="3" type="ORF">COHA_005965</name>
</gene>
<feature type="compositionally biased region" description="Basic and acidic residues" evidence="1">
    <location>
        <begin position="208"/>
        <end position="218"/>
    </location>
</feature>
<reference evidence="3" key="1">
    <citation type="submission" date="2020-11" db="EMBL/GenBank/DDBJ databases">
        <title>Chlorella ohadii genome sequencing and assembly.</title>
        <authorList>
            <person name="Murik O."/>
            <person name="Treves H."/>
            <person name="Kedem I."/>
            <person name="Shotland Y."/>
            <person name="Kaplan A."/>
        </authorList>
    </citation>
    <scope>NUCLEOTIDE SEQUENCE</scope>
    <source>
        <strain evidence="3">1</strain>
    </source>
</reference>
<feature type="compositionally biased region" description="Pro residues" evidence="1">
    <location>
        <begin position="127"/>
        <end position="148"/>
    </location>
</feature>
<keyword evidence="4" id="KW-1185">Reference proteome</keyword>
<evidence type="ECO:0000313" key="3">
    <source>
        <dbReference type="EMBL" id="KAI7840182.1"/>
    </source>
</evidence>
<feature type="signal peptide" evidence="2">
    <location>
        <begin position="1"/>
        <end position="18"/>
    </location>
</feature>
<organism evidence="3 4">
    <name type="scientific">Chlorella ohadii</name>
    <dbReference type="NCBI Taxonomy" id="2649997"/>
    <lineage>
        <taxon>Eukaryota</taxon>
        <taxon>Viridiplantae</taxon>
        <taxon>Chlorophyta</taxon>
        <taxon>core chlorophytes</taxon>
        <taxon>Trebouxiophyceae</taxon>
        <taxon>Chlorellales</taxon>
        <taxon>Chlorellaceae</taxon>
        <taxon>Chlorella clade</taxon>
        <taxon>Chlorella</taxon>
    </lineage>
</organism>
<feature type="compositionally biased region" description="Polar residues" evidence="1">
    <location>
        <begin position="152"/>
        <end position="173"/>
    </location>
</feature>
<dbReference type="PRINTS" id="PR01218">
    <property type="entry name" value="PSTLEXTENSIN"/>
</dbReference>
<accession>A0AAD5DLI3</accession>
<feature type="region of interest" description="Disordered" evidence="1">
    <location>
        <begin position="250"/>
        <end position="287"/>
    </location>
</feature>
<dbReference type="InterPro" id="IPR003882">
    <property type="entry name" value="Pistil_extensin"/>
</dbReference>
<dbReference type="EMBL" id="JADXDR010000083">
    <property type="protein sequence ID" value="KAI7840182.1"/>
    <property type="molecule type" value="Genomic_DNA"/>
</dbReference>
<feature type="region of interest" description="Disordered" evidence="1">
    <location>
        <begin position="117"/>
        <end position="218"/>
    </location>
</feature>
<evidence type="ECO:0000256" key="2">
    <source>
        <dbReference type="SAM" id="SignalP"/>
    </source>
</evidence>
<sequence length="287" mass="29107">MRALLLALVLLLAGGAVASPLPRRMARRRTAELAVAKPPECAALSVTDFQSAWQLVDDKCPKEAPFLCATTSDCWKGMEALGYKCGKAAARAAANGTDGDAAVSRIKNLYRSNPTAMINWEKDERPVPVPSPPPSPPSPSPPAEPSPSPSVGNETAGNETAATQGAAGTNETQVVEPATTLPTTGNATNDATQKPGSTLAAEQAAAKKKQEEAAAAKKQQEEAALAAAKKKQEEAAAAAAAAAAQQAAAQAAAAAAAKKRSPSPKPKVPPSVKPSPAPKTPTTPGAM</sequence>
<evidence type="ECO:0000256" key="1">
    <source>
        <dbReference type="SAM" id="MobiDB-lite"/>
    </source>
</evidence>
<proteinExistence type="predicted"/>
<protein>
    <submittedName>
        <fullName evidence="3">Uncharacterized protein</fullName>
    </submittedName>
</protein>
<feature type="compositionally biased region" description="Polar residues" evidence="1">
    <location>
        <begin position="180"/>
        <end position="196"/>
    </location>
</feature>
<dbReference type="Proteomes" id="UP001205105">
    <property type="component" value="Unassembled WGS sequence"/>
</dbReference>
<keyword evidence="2" id="KW-0732">Signal</keyword>
<comment type="caution">
    <text evidence="3">The sequence shown here is derived from an EMBL/GenBank/DDBJ whole genome shotgun (WGS) entry which is preliminary data.</text>
</comment>
<feature type="compositionally biased region" description="Pro residues" evidence="1">
    <location>
        <begin position="263"/>
        <end position="281"/>
    </location>
</feature>
<feature type="chain" id="PRO_5042155673" evidence="2">
    <location>
        <begin position="19"/>
        <end position="287"/>
    </location>
</feature>
<name>A0AAD5DLI3_9CHLO</name>
<dbReference type="AlphaFoldDB" id="A0AAD5DLI3"/>
<evidence type="ECO:0000313" key="4">
    <source>
        <dbReference type="Proteomes" id="UP001205105"/>
    </source>
</evidence>